<feature type="region of interest" description="Disordered" evidence="1">
    <location>
        <begin position="78"/>
        <end position="112"/>
    </location>
</feature>
<protein>
    <submittedName>
        <fullName evidence="2">DTC protein</fullName>
    </submittedName>
</protein>
<keyword evidence="3" id="KW-1185">Reference proteome</keyword>
<reference evidence="2" key="1">
    <citation type="submission" date="2021-02" db="EMBL/GenBank/DDBJ databases">
        <authorList>
            <person name="Dougan E. K."/>
            <person name="Rhodes N."/>
            <person name="Thang M."/>
            <person name="Chan C."/>
        </authorList>
    </citation>
    <scope>NUCLEOTIDE SEQUENCE</scope>
</reference>
<accession>A0A812RDJ5</accession>
<evidence type="ECO:0000313" key="2">
    <source>
        <dbReference type="EMBL" id="CAE7431810.1"/>
    </source>
</evidence>
<dbReference type="Proteomes" id="UP000649617">
    <property type="component" value="Unassembled WGS sequence"/>
</dbReference>
<sequence>MNVPVKEHLAEVRRLIEADNSGSAEATERWKELGIFFENLAWYGVNPEDPGLLKEAEALASASAAARRALGMWAKDVPDTEPAAVSKSSHTKGAVLVDSDEETGRAKKQRTA</sequence>
<evidence type="ECO:0000256" key="1">
    <source>
        <dbReference type="SAM" id="MobiDB-lite"/>
    </source>
</evidence>
<name>A0A812RDJ5_SYMPI</name>
<proteinExistence type="predicted"/>
<comment type="caution">
    <text evidence="2">The sequence shown here is derived from an EMBL/GenBank/DDBJ whole genome shotgun (WGS) entry which is preliminary data.</text>
</comment>
<dbReference type="AlphaFoldDB" id="A0A812RDJ5"/>
<dbReference type="OrthoDB" id="10252009at2759"/>
<dbReference type="EMBL" id="CAJNIZ010019824">
    <property type="protein sequence ID" value="CAE7431810.1"/>
    <property type="molecule type" value="Genomic_DNA"/>
</dbReference>
<gene>
    <name evidence="2" type="primary">DTC</name>
    <name evidence="2" type="ORF">SPIL2461_LOCUS10564</name>
</gene>
<organism evidence="2 3">
    <name type="scientific">Symbiodinium pilosum</name>
    <name type="common">Dinoflagellate</name>
    <dbReference type="NCBI Taxonomy" id="2952"/>
    <lineage>
        <taxon>Eukaryota</taxon>
        <taxon>Sar</taxon>
        <taxon>Alveolata</taxon>
        <taxon>Dinophyceae</taxon>
        <taxon>Suessiales</taxon>
        <taxon>Symbiodiniaceae</taxon>
        <taxon>Symbiodinium</taxon>
    </lineage>
</organism>
<evidence type="ECO:0000313" key="3">
    <source>
        <dbReference type="Proteomes" id="UP000649617"/>
    </source>
</evidence>